<feature type="compositionally biased region" description="Basic and acidic residues" evidence="1">
    <location>
        <begin position="8"/>
        <end position="28"/>
    </location>
</feature>
<accession>A0A9N7PMF6</accession>
<evidence type="ECO:0000313" key="2">
    <source>
        <dbReference type="EMBL" id="AYE35716.1"/>
    </source>
</evidence>
<reference evidence="2 4" key="1">
    <citation type="submission" date="2017-09" db="EMBL/GenBank/DDBJ databases">
        <authorList>
            <person name="Thomas P."/>
            <person name="Seyboldt C."/>
        </authorList>
    </citation>
    <scope>NUCLEOTIDE SEQUENCE [LARGE SCALE GENOMIC DNA]</scope>
    <source>
        <strain evidence="2 4">DSM 7534</strain>
    </source>
</reference>
<gene>
    <name evidence="2" type="ORF">CP523_15455</name>
    <name evidence="3" type="ORF">NH397_07930</name>
</gene>
<evidence type="ECO:0000313" key="4">
    <source>
        <dbReference type="Proteomes" id="UP000280586"/>
    </source>
</evidence>
<dbReference type="RefSeq" id="WP_162926014.1">
    <property type="nucleotide sequence ID" value="NZ_CABMIZ010000076.1"/>
</dbReference>
<dbReference type="AlphaFoldDB" id="A0A9N7PMF6"/>
<evidence type="ECO:0000313" key="3">
    <source>
        <dbReference type="EMBL" id="USS02331.1"/>
    </source>
</evidence>
<proteinExistence type="predicted"/>
<evidence type="ECO:0000256" key="1">
    <source>
        <dbReference type="SAM" id="MobiDB-lite"/>
    </source>
</evidence>
<dbReference type="GeneID" id="303562212"/>
<dbReference type="KEGG" id="csep:CP523_15455"/>
<dbReference type="Proteomes" id="UP001055437">
    <property type="component" value="Chromosome"/>
</dbReference>
<feature type="region of interest" description="Disordered" evidence="1">
    <location>
        <begin position="1"/>
        <end position="28"/>
    </location>
</feature>
<dbReference type="EMBL" id="CP023671">
    <property type="protein sequence ID" value="AYE35716.1"/>
    <property type="molecule type" value="Genomic_DNA"/>
</dbReference>
<evidence type="ECO:0000313" key="5">
    <source>
        <dbReference type="Proteomes" id="UP001055437"/>
    </source>
</evidence>
<dbReference type="Proteomes" id="UP000280586">
    <property type="component" value="Chromosome"/>
</dbReference>
<protein>
    <submittedName>
        <fullName evidence="2">Uncharacterized protein</fullName>
    </submittedName>
</protein>
<dbReference type="EMBL" id="CP099799">
    <property type="protein sequence ID" value="USS02331.1"/>
    <property type="molecule type" value="Genomic_DNA"/>
</dbReference>
<keyword evidence="5" id="KW-1185">Reference proteome</keyword>
<sequence>MEVNKQTEANKRWQEKNKEHSNYLKDRSKARSFIRNKATEEDLKELDELISERRKQL</sequence>
<reference evidence="3" key="2">
    <citation type="submission" date="2022-06" db="EMBL/GenBank/DDBJ databases">
        <authorList>
            <person name="Holder M.E."/>
            <person name="Ajami N.J."/>
            <person name="Petrosino J.F."/>
        </authorList>
    </citation>
    <scope>NUCLEOTIDE SEQUENCE</scope>
    <source>
        <strain evidence="3">RMA 8861</strain>
    </source>
</reference>
<organism evidence="2 4">
    <name type="scientific">Clostridium septicum</name>
    <dbReference type="NCBI Taxonomy" id="1504"/>
    <lineage>
        <taxon>Bacteria</taxon>
        <taxon>Bacillati</taxon>
        <taxon>Bacillota</taxon>
        <taxon>Clostridia</taxon>
        <taxon>Eubacteriales</taxon>
        <taxon>Clostridiaceae</taxon>
        <taxon>Clostridium</taxon>
    </lineage>
</organism>
<name>A0A9N7PMF6_CLOSE</name>